<name>E9FE20_METRA</name>
<comment type="caution">
    <text evidence="2">The sequence shown here is derived from an EMBL/GenBank/DDBJ whole genome shotgun (WGS) entry which is preliminary data.</text>
</comment>
<gene>
    <name evidence="2" type="ORF">MAA_10519</name>
</gene>
<dbReference type="Proteomes" id="UP000002498">
    <property type="component" value="Unassembled WGS sequence"/>
</dbReference>
<protein>
    <submittedName>
        <fullName evidence="2">FluG domain-containing protein</fullName>
    </submittedName>
</protein>
<dbReference type="GeneID" id="19264805"/>
<dbReference type="PANTHER" id="PTHR37535:SF2">
    <property type="entry name" value="FINGER DOMAIN PROTEIN, PUTATIVE (AFU_ORTHOLOGUE AFUA_6G09300)-RELATED"/>
    <property type="match status" value="1"/>
</dbReference>
<dbReference type="RefSeq" id="XP_007826708.2">
    <property type="nucleotide sequence ID" value="XM_007828517.2"/>
</dbReference>
<proteinExistence type="predicted"/>
<feature type="region of interest" description="Disordered" evidence="1">
    <location>
        <begin position="830"/>
        <end position="856"/>
    </location>
</feature>
<keyword evidence="3" id="KW-1185">Reference proteome</keyword>
<reference evidence="2 3" key="1">
    <citation type="journal article" date="2011" name="PLoS Genet.">
        <title>Genome sequencing and comparative transcriptomics of the model entomopathogenic fungi Metarhizium anisopliae and M. acridum.</title>
        <authorList>
            <person name="Gao Q."/>
            <person name="Jin K."/>
            <person name="Ying S.H."/>
            <person name="Zhang Y."/>
            <person name="Xiao G."/>
            <person name="Shang Y."/>
            <person name="Duan Z."/>
            <person name="Hu X."/>
            <person name="Xie X.Q."/>
            <person name="Zhou G."/>
            <person name="Peng G."/>
            <person name="Luo Z."/>
            <person name="Huang W."/>
            <person name="Wang B."/>
            <person name="Fang W."/>
            <person name="Wang S."/>
            <person name="Zhong Y."/>
            <person name="Ma L.J."/>
            <person name="St Leger R.J."/>
            <person name="Zhao G.P."/>
            <person name="Pei Y."/>
            <person name="Feng M.G."/>
            <person name="Xia Y."/>
            <person name="Wang C."/>
        </authorList>
    </citation>
    <scope>NUCLEOTIDE SEQUENCE [LARGE SCALE GENOMIC DNA]</scope>
    <source>
        <strain evidence="3">ARSEF 23 / ATCC MYA-3075</strain>
    </source>
</reference>
<dbReference type="OrthoDB" id="4951796at2759"/>
<evidence type="ECO:0000313" key="2">
    <source>
        <dbReference type="EMBL" id="EFY94016.2"/>
    </source>
</evidence>
<dbReference type="EMBL" id="ADNJ02000056">
    <property type="protein sequence ID" value="EFY94016.2"/>
    <property type="molecule type" value="Genomic_DNA"/>
</dbReference>
<dbReference type="AlphaFoldDB" id="E9FE20"/>
<evidence type="ECO:0000313" key="3">
    <source>
        <dbReference type="Proteomes" id="UP000002498"/>
    </source>
</evidence>
<dbReference type="KEGG" id="maj:MAA_10519"/>
<sequence>MAGSTGCRLRANGPPNHHAKFLKRFAAKEAQRRVPKPAPLSAEEHAANRKRLSKVRFVKPKYSEETMINVTGIFKKWKRYCDENKVGDWEQTIRCLRRETTMDFFLFVCGNYNVKSWGTSEEYMRQFQQLYTTVTGQYMNRNDSKEVYKYHHNVLVPRFGLRAPNIDGKAVLNVDSLRVILTFNIAYDTGAFDLERHRIQLAGCYQILCYTGARPAELVDGERKKPKDGSIEKLFGQKVVQQAEGASDAADALDEESQKVEELLSMETTKRGRPKALCYEDILMMLVRHPVTGLPVLAMAIKFIHHKGADKKPRPTIFFFTPSKKLIFCPITVILALALHDRAFDAPSLTNASRVFESQVWGPTQCTQLRWKEEMLKMPVFRRVRGCELSTNEAMLYSKLNYDMGRQSLDSGHEKAWTPRFARRGAANAADGDAPDSVRDQMMRHDPRFSTFFSAYLNEIARFDLQNAFLEEEKQDQLFRMFAHVSLTRDPRATRDMVPDEVWAQVPPDPDIMELEEERARLKQGRYRIAGSENEEKIRELTDKIRTKKAEREKRIVKDYREYYFYHRPTWDIEAQARGEVEEQYEEPVIDLVVPERARLAEILCFQPKDLTEEQISCIRTEAVDLMVALCDKRNTGKVRQTRPRAPPQPQVQQFIKEESPGFGAWYEPDLFPLLMDASQCPDCIGDERLTAAERTFQWCRPTIRNDHFDDQHLTDREATAERGEALVYHFRNHVWSVHKVLLRTSEQVNRRRLRQEQRRQMIRGAKAQRQQRVLGPASARAKIEKVCERYGIPTPWKAGWVCYYNDPAKVEKDPTRRRAMKDAQADELAVLSRSDRRRSSSAHSRRSISDVGRDQQVQDLESKVHDLTDTVSSLNKTVSMLADMFKELIQDFGICSCTKIIQGDGVSSFLCCNVIVKESSYQVTLTILPLALQVGEDVLLVSRAHSTFCCVGRLRRSCSTHATNSVDGKTQSRRWIC</sequence>
<dbReference type="InterPro" id="IPR021842">
    <property type="entry name" value="DUF3435"/>
</dbReference>
<accession>E9FE20</accession>
<dbReference type="PANTHER" id="PTHR37535">
    <property type="entry name" value="FLUG DOMAIN PROTEIN"/>
    <property type="match status" value="1"/>
</dbReference>
<evidence type="ECO:0000256" key="1">
    <source>
        <dbReference type="SAM" id="MobiDB-lite"/>
    </source>
</evidence>
<dbReference type="Pfam" id="PF11917">
    <property type="entry name" value="DUF3435"/>
    <property type="match status" value="1"/>
</dbReference>
<dbReference type="HOGENOM" id="CLU_011937_2_0_1"/>
<organism evidence="2 3">
    <name type="scientific">Metarhizium robertsii (strain ARSEF 23 / ATCC MYA-3075)</name>
    <name type="common">Metarhizium anisopliae (strain ARSEF 23)</name>
    <dbReference type="NCBI Taxonomy" id="655844"/>
    <lineage>
        <taxon>Eukaryota</taxon>
        <taxon>Fungi</taxon>
        <taxon>Dikarya</taxon>
        <taxon>Ascomycota</taxon>
        <taxon>Pezizomycotina</taxon>
        <taxon>Sordariomycetes</taxon>
        <taxon>Hypocreomycetidae</taxon>
        <taxon>Hypocreales</taxon>
        <taxon>Clavicipitaceae</taxon>
        <taxon>Metarhizium</taxon>
    </lineage>
</organism>
<reference evidence="2 3" key="2">
    <citation type="journal article" date="2014" name="Proc. Natl. Acad. Sci. U.S.A.">
        <title>Trajectory and genomic determinants of fungal-pathogen speciation and host adaptation.</title>
        <authorList>
            <person name="Hu X."/>
            <person name="Xiao G."/>
            <person name="Zheng P."/>
            <person name="Shang Y."/>
            <person name="Su Y."/>
            <person name="Zhang X."/>
            <person name="Liu X."/>
            <person name="Zhan S."/>
            <person name="St Leger R.J."/>
            <person name="Wang C."/>
        </authorList>
    </citation>
    <scope>GENOME REANNOTATION</scope>
    <source>
        <strain evidence="3">ARSEF 23 / ATCC MYA-3075</strain>
    </source>
</reference>